<dbReference type="PANTHER" id="PTHR46811:SF1">
    <property type="entry name" value="COILED-COIL-HELIX-COILED-COIL-HELIX DOMAIN-CONTAINING PROTEIN 7"/>
    <property type="match status" value="1"/>
</dbReference>
<dbReference type="Proteomes" id="UP000777438">
    <property type="component" value="Unassembled WGS sequence"/>
</dbReference>
<reference evidence="6 7" key="1">
    <citation type="journal article" date="2021" name="Nat. Commun.">
        <title>Genetic determinants of endophytism in the Arabidopsis root mycobiome.</title>
        <authorList>
            <person name="Mesny F."/>
            <person name="Miyauchi S."/>
            <person name="Thiergart T."/>
            <person name="Pickel B."/>
            <person name="Atanasova L."/>
            <person name="Karlsson M."/>
            <person name="Huettel B."/>
            <person name="Barry K.W."/>
            <person name="Haridas S."/>
            <person name="Chen C."/>
            <person name="Bauer D."/>
            <person name="Andreopoulos W."/>
            <person name="Pangilinan J."/>
            <person name="LaButti K."/>
            <person name="Riley R."/>
            <person name="Lipzen A."/>
            <person name="Clum A."/>
            <person name="Drula E."/>
            <person name="Henrissat B."/>
            <person name="Kohler A."/>
            <person name="Grigoriev I.V."/>
            <person name="Martin F.M."/>
            <person name="Hacquard S."/>
        </authorList>
    </citation>
    <scope>NUCLEOTIDE SEQUENCE [LARGE SCALE GENOMIC DNA]</scope>
    <source>
        <strain evidence="6 7">MPI-CAGE-CH-0241</strain>
    </source>
</reference>
<keyword evidence="3" id="KW-0496">Mitochondrion</keyword>
<dbReference type="SUPFAM" id="SSF47072">
    <property type="entry name" value="Cysteine alpha-hairpin motif"/>
    <property type="match status" value="1"/>
</dbReference>
<feature type="compositionally biased region" description="Basic and acidic residues" evidence="5">
    <location>
        <begin position="37"/>
        <end position="48"/>
    </location>
</feature>
<evidence type="ECO:0000313" key="6">
    <source>
        <dbReference type="EMBL" id="KAH6896012.1"/>
    </source>
</evidence>
<name>A0A9P8WDC4_9HYPO</name>
<dbReference type="PROSITE" id="PS51808">
    <property type="entry name" value="CHCH"/>
    <property type="match status" value="1"/>
</dbReference>
<feature type="region of interest" description="Disordered" evidence="5">
    <location>
        <begin position="1"/>
        <end position="55"/>
    </location>
</feature>
<dbReference type="EMBL" id="JAGPYM010000004">
    <property type="protein sequence ID" value="KAH6896012.1"/>
    <property type="molecule type" value="Genomic_DNA"/>
</dbReference>
<keyword evidence="4" id="KW-1015">Disulfide bond</keyword>
<protein>
    <recommendedName>
        <fullName evidence="8">Cytochrome c oxidase-assembly factor COX23, mitochondrial</fullName>
    </recommendedName>
</protein>
<comment type="subcellular location">
    <subcellularLocation>
        <location evidence="2">Mitochondrion intermembrane space</location>
    </subcellularLocation>
</comment>
<evidence type="ECO:0000256" key="3">
    <source>
        <dbReference type="ARBA" id="ARBA00023128"/>
    </source>
</evidence>
<dbReference type="GO" id="GO:0005758">
    <property type="term" value="C:mitochondrial intermembrane space"/>
    <property type="evidence" value="ECO:0007669"/>
    <property type="project" value="UniProtKB-SubCell"/>
</dbReference>
<feature type="compositionally biased region" description="Low complexity" evidence="5">
    <location>
        <begin position="15"/>
        <end position="34"/>
    </location>
</feature>
<evidence type="ECO:0000313" key="7">
    <source>
        <dbReference type="Proteomes" id="UP000777438"/>
    </source>
</evidence>
<dbReference type="Gene3D" id="1.10.287.1130">
    <property type="entry name" value="CytochromE C oxidase copper chaperone"/>
    <property type="match status" value="1"/>
</dbReference>
<keyword evidence="7" id="KW-1185">Reference proteome</keyword>
<dbReference type="AlphaFoldDB" id="A0A9P8WDC4"/>
<accession>A0A9P8WDC4</accession>
<proteinExistence type="predicted"/>
<evidence type="ECO:0000256" key="2">
    <source>
        <dbReference type="ARBA" id="ARBA00004569"/>
    </source>
</evidence>
<dbReference type="PANTHER" id="PTHR46811">
    <property type="entry name" value="COILED-COIL-HELIX-COILED-COIL-HELIX DOMAIN-CONTAINING PROTEIN 7"/>
    <property type="match status" value="1"/>
</dbReference>
<gene>
    <name evidence="6" type="ORF">B0T10DRAFT_479298</name>
</gene>
<dbReference type="InterPro" id="IPR051040">
    <property type="entry name" value="COX23"/>
</dbReference>
<comment type="function">
    <text evidence="1">Required for the assembly of cytochrome c oxidase.</text>
</comment>
<evidence type="ECO:0000256" key="1">
    <source>
        <dbReference type="ARBA" id="ARBA00003875"/>
    </source>
</evidence>
<dbReference type="OrthoDB" id="9971592at2759"/>
<evidence type="ECO:0008006" key="8">
    <source>
        <dbReference type="Google" id="ProtNLM"/>
    </source>
</evidence>
<dbReference type="InterPro" id="IPR009069">
    <property type="entry name" value="Cys_alpha_HP_mot_SF"/>
</dbReference>
<organism evidence="6 7">
    <name type="scientific">Thelonectria olida</name>
    <dbReference type="NCBI Taxonomy" id="1576542"/>
    <lineage>
        <taxon>Eukaryota</taxon>
        <taxon>Fungi</taxon>
        <taxon>Dikarya</taxon>
        <taxon>Ascomycota</taxon>
        <taxon>Pezizomycotina</taxon>
        <taxon>Sordariomycetes</taxon>
        <taxon>Hypocreomycetidae</taxon>
        <taxon>Hypocreales</taxon>
        <taxon>Nectriaceae</taxon>
        <taxon>Thelonectria</taxon>
    </lineage>
</organism>
<evidence type="ECO:0000256" key="4">
    <source>
        <dbReference type="ARBA" id="ARBA00023157"/>
    </source>
</evidence>
<evidence type="ECO:0000256" key="5">
    <source>
        <dbReference type="SAM" id="MobiDB-lite"/>
    </source>
</evidence>
<dbReference type="GO" id="GO:0033108">
    <property type="term" value="P:mitochondrial respiratory chain complex assembly"/>
    <property type="evidence" value="ECO:0007669"/>
    <property type="project" value="TreeGrafter"/>
</dbReference>
<sequence length="103" mass="11703">MSSQESKSPTETKTSESTSGSSSETNSSSDAKSTGYTDDKRRKFESKSSSEYYDPCQEAAQRSYKCLFRNGGDKSMCGEYFQAYRDCKQAWTEERKKKTGSWF</sequence>
<comment type="caution">
    <text evidence="6">The sequence shown here is derived from an EMBL/GenBank/DDBJ whole genome shotgun (WGS) entry which is preliminary data.</text>
</comment>